<protein>
    <submittedName>
        <fullName evidence="1">Uncharacterized protein</fullName>
    </submittedName>
</protein>
<organism evidence="1 2">
    <name type="scientific">Macrostomum lignano</name>
    <dbReference type="NCBI Taxonomy" id="282301"/>
    <lineage>
        <taxon>Eukaryota</taxon>
        <taxon>Metazoa</taxon>
        <taxon>Spiralia</taxon>
        <taxon>Lophotrochozoa</taxon>
        <taxon>Platyhelminthes</taxon>
        <taxon>Rhabditophora</taxon>
        <taxon>Macrostomorpha</taxon>
        <taxon>Macrostomida</taxon>
        <taxon>Macrostomidae</taxon>
        <taxon>Macrostomum</taxon>
    </lineage>
</organism>
<comment type="caution">
    <text evidence="1">The sequence shown here is derived from an EMBL/GenBank/DDBJ whole genome shotgun (WGS) entry which is preliminary data.</text>
</comment>
<dbReference type="EMBL" id="NIVC01000029">
    <property type="protein sequence ID" value="PAA93426.1"/>
    <property type="molecule type" value="Genomic_DNA"/>
</dbReference>
<proteinExistence type="predicted"/>
<dbReference type="AlphaFoldDB" id="A0A267H575"/>
<evidence type="ECO:0000313" key="1">
    <source>
        <dbReference type="EMBL" id="PAA93426.1"/>
    </source>
</evidence>
<gene>
    <name evidence="1" type="ORF">BOX15_Mlig005947g3</name>
</gene>
<name>A0A267H575_9PLAT</name>
<feature type="non-terminal residue" evidence="1">
    <location>
        <position position="1"/>
    </location>
</feature>
<accession>A0A267H575</accession>
<evidence type="ECO:0000313" key="2">
    <source>
        <dbReference type="Proteomes" id="UP000215902"/>
    </source>
</evidence>
<sequence length="190" mass="20867">SNDKQQTSKKYGLQKMKSLIVSVAILAAFISNAAASITCYSRSSSTSYTSNGTTTLCAFDSSCYTYDYGEDNFAGCGTCSGYSYTTCKACTASYCNTRPPVLNCYYSNGDYLHSSRRRRRCESSYCYEYSFTYATIDIFFAGCGECSKLDSYSNCRACNSGDYCNSAASLRGWNFTAFATAVILAMIRLL</sequence>
<dbReference type="Proteomes" id="UP000215902">
    <property type="component" value="Unassembled WGS sequence"/>
</dbReference>
<keyword evidence="2" id="KW-1185">Reference proteome</keyword>
<reference evidence="1 2" key="1">
    <citation type="submission" date="2017-06" db="EMBL/GenBank/DDBJ databases">
        <title>A platform for efficient transgenesis in Macrostomum lignano, a flatworm model organism for stem cell research.</title>
        <authorList>
            <person name="Berezikov E."/>
        </authorList>
    </citation>
    <scope>NUCLEOTIDE SEQUENCE [LARGE SCALE GENOMIC DNA]</scope>
    <source>
        <strain evidence="1">DV1</strain>
        <tissue evidence="1">Whole organism</tissue>
    </source>
</reference>